<comment type="caution">
    <text evidence="1">The sequence shown here is derived from an EMBL/GenBank/DDBJ whole genome shotgun (WGS) entry which is preliminary data.</text>
</comment>
<evidence type="ECO:0000313" key="2">
    <source>
        <dbReference type="Proteomes" id="UP001064048"/>
    </source>
</evidence>
<sequence length="156" mass="17784">MADDDDEGTGGMYEDGHWAWDEVFCMFCFSDLPPVAVETIQMPTKAPTGAIEFRDDVDLIEQDAKDIAIYTAPLSILSPTLINLLHLPTTERFIKALIFCCQYYLQVADEMANRILEQETKVRTPFCDILETEFRTNLNDLRVLVAKEYCTMLIGM</sequence>
<dbReference type="Proteomes" id="UP001064048">
    <property type="component" value="Chromosome 2"/>
</dbReference>
<reference evidence="1 2" key="1">
    <citation type="journal article" date="2022" name="Genome Biol. Evol.">
        <title>The Spruce Budworm Genome: Reconstructing the Evolutionary History of Antifreeze Proteins.</title>
        <authorList>
            <person name="Beliveau C."/>
            <person name="Gagne P."/>
            <person name="Picq S."/>
            <person name="Vernygora O."/>
            <person name="Keeling C.I."/>
            <person name="Pinkney K."/>
            <person name="Doucet D."/>
            <person name="Wen F."/>
            <person name="Johnston J.S."/>
            <person name="Maaroufi H."/>
            <person name="Boyle B."/>
            <person name="Laroche J."/>
            <person name="Dewar K."/>
            <person name="Juretic N."/>
            <person name="Blackburn G."/>
            <person name="Nisole A."/>
            <person name="Brunet B."/>
            <person name="Brandao M."/>
            <person name="Lumley L."/>
            <person name="Duan J."/>
            <person name="Quan G."/>
            <person name="Lucarotti C.J."/>
            <person name="Roe A.D."/>
            <person name="Sperling F.A.H."/>
            <person name="Levesque R.C."/>
            <person name="Cusson M."/>
        </authorList>
    </citation>
    <scope>NUCLEOTIDE SEQUENCE [LARGE SCALE GENOMIC DNA]</scope>
    <source>
        <strain evidence="1">Glfc:IPQL:Cfum</strain>
    </source>
</reference>
<keyword evidence="2" id="KW-1185">Reference proteome</keyword>
<name>A0ACC0KV96_CHOFU</name>
<protein>
    <submittedName>
        <fullName evidence="1">Uncharacterized protein</fullName>
    </submittedName>
</protein>
<organism evidence="1 2">
    <name type="scientific">Choristoneura fumiferana</name>
    <name type="common">Spruce budworm moth</name>
    <name type="synonym">Archips fumiferana</name>
    <dbReference type="NCBI Taxonomy" id="7141"/>
    <lineage>
        <taxon>Eukaryota</taxon>
        <taxon>Metazoa</taxon>
        <taxon>Ecdysozoa</taxon>
        <taxon>Arthropoda</taxon>
        <taxon>Hexapoda</taxon>
        <taxon>Insecta</taxon>
        <taxon>Pterygota</taxon>
        <taxon>Neoptera</taxon>
        <taxon>Endopterygota</taxon>
        <taxon>Lepidoptera</taxon>
        <taxon>Glossata</taxon>
        <taxon>Ditrysia</taxon>
        <taxon>Tortricoidea</taxon>
        <taxon>Tortricidae</taxon>
        <taxon>Tortricinae</taxon>
        <taxon>Choristoneura</taxon>
    </lineage>
</organism>
<accession>A0ACC0KV96</accession>
<dbReference type="EMBL" id="CM046102">
    <property type="protein sequence ID" value="KAI8440217.1"/>
    <property type="molecule type" value="Genomic_DNA"/>
</dbReference>
<proteinExistence type="predicted"/>
<evidence type="ECO:0000313" key="1">
    <source>
        <dbReference type="EMBL" id="KAI8440217.1"/>
    </source>
</evidence>
<gene>
    <name evidence="1" type="ORF">MSG28_001597</name>
</gene>